<evidence type="ECO:0000313" key="3">
    <source>
        <dbReference type="Proteomes" id="UP000177152"/>
    </source>
</evidence>
<feature type="transmembrane region" description="Helical" evidence="1">
    <location>
        <begin position="61"/>
        <end position="80"/>
    </location>
</feature>
<proteinExistence type="predicted"/>
<gene>
    <name evidence="2" type="ORF">A2633_01280</name>
</gene>
<keyword evidence="1" id="KW-0812">Transmembrane</keyword>
<keyword evidence="1" id="KW-0472">Membrane</keyword>
<name>A0A1G2K5C9_9BACT</name>
<sequence length="86" mass="10230">MKHAILFLGCLLFFSGLTFLAIQTDLYFNSSWLFPAMGDWRWYNYLTSQHGITVLYLKHNFLWLLPSVLFSLAITIKIWYTLKYGR</sequence>
<comment type="caution">
    <text evidence="2">The sequence shown here is derived from an EMBL/GenBank/DDBJ whole genome shotgun (WGS) entry which is preliminary data.</text>
</comment>
<accession>A0A1G2K5C9</accession>
<evidence type="ECO:0000313" key="2">
    <source>
        <dbReference type="EMBL" id="OGZ94632.1"/>
    </source>
</evidence>
<reference evidence="2 3" key="1">
    <citation type="journal article" date="2016" name="Nat. Commun.">
        <title>Thousands of microbial genomes shed light on interconnected biogeochemical processes in an aquifer system.</title>
        <authorList>
            <person name="Anantharaman K."/>
            <person name="Brown C.T."/>
            <person name="Hug L.A."/>
            <person name="Sharon I."/>
            <person name="Castelle C.J."/>
            <person name="Probst A.J."/>
            <person name="Thomas B.C."/>
            <person name="Singh A."/>
            <person name="Wilkins M.J."/>
            <person name="Karaoz U."/>
            <person name="Brodie E.L."/>
            <person name="Williams K.H."/>
            <person name="Hubbard S.S."/>
            <person name="Banfield J.F."/>
        </authorList>
    </citation>
    <scope>NUCLEOTIDE SEQUENCE [LARGE SCALE GENOMIC DNA]</scope>
</reference>
<dbReference type="AlphaFoldDB" id="A0A1G2K5C9"/>
<dbReference type="Proteomes" id="UP000177152">
    <property type="component" value="Unassembled WGS sequence"/>
</dbReference>
<evidence type="ECO:0000256" key="1">
    <source>
        <dbReference type="SAM" id="Phobius"/>
    </source>
</evidence>
<keyword evidence="1" id="KW-1133">Transmembrane helix</keyword>
<protein>
    <submittedName>
        <fullName evidence="2">Uncharacterized protein</fullName>
    </submittedName>
</protein>
<dbReference type="EMBL" id="MHQC01000032">
    <property type="protein sequence ID" value="OGZ94632.1"/>
    <property type="molecule type" value="Genomic_DNA"/>
</dbReference>
<organism evidence="2 3">
    <name type="scientific">Candidatus Sungbacteria bacterium RIFCSPHIGHO2_01_FULL_47_32</name>
    <dbReference type="NCBI Taxonomy" id="1802264"/>
    <lineage>
        <taxon>Bacteria</taxon>
        <taxon>Candidatus Sungiibacteriota</taxon>
    </lineage>
</organism>